<keyword evidence="2 7" id="KW-0813">Transport</keyword>
<sequence length="294" mass="32591">MQAVRNSLWHRMRTRIKNCAGAAGIVAFVLFVLYALSILYPVFWAIVTSFKSYEEYAADTVAFPTVWHFENYADAFTSLVANGVGMFGMLLNSLWYTIGGAGLGVAVSSMTAYAVSKYRFPGGRILYWVALVTMMIPIVGAIPSQYKIYNMLGILNSPAILVSFANGFGFNFIVQYSFYKNISWTYAEAAQIDGAGNFRIFFTIMLPQALGLLAALFLVSSINFWNDYMGPFLFMPFMPTLAAGLFLFQYENAGSLDIPVLFAGSLMSIIPIFLLFVFFQEKLMNMTLGGGIKG</sequence>
<feature type="domain" description="ABC transmembrane type-1" evidence="8">
    <location>
        <begin position="90"/>
        <end position="279"/>
    </location>
</feature>
<evidence type="ECO:0000256" key="5">
    <source>
        <dbReference type="ARBA" id="ARBA00022989"/>
    </source>
</evidence>
<feature type="transmembrane region" description="Helical" evidence="7">
    <location>
        <begin position="158"/>
        <end position="179"/>
    </location>
</feature>
<keyword evidence="3" id="KW-1003">Cell membrane</keyword>
<dbReference type="Pfam" id="PF00528">
    <property type="entry name" value="BPD_transp_1"/>
    <property type="match status" value="1"/>
</dbReference>
<feature type="transmembrane region" description="Helical" evidence="7">
    <location>
        <begin position="200"/>
        <end position="222"/>
    </location>
</feature>
<dbReference type="InterPro" id="IPR035906">
    <property type="entry name" value="MetI-like_sf"/>
</dbReference>
<evidence type="ECO:0000313" key="9">
    <source>
        <dbReference type="EMBL" id="HIZ09361.1"/>
    </source>
</evidence>
<keyword evidence="6 7" id="KW-0472">Membrane</keyword>
<feature type="transmembrane region" description="Helical" evidence="7">
    <location>
        <begin position="260"/>
        <end position="279"/>
    </location>
</feature>
<feature type="transmembrane region" description="Helical" evidence="7">
    <location>
        <begin position="228"/>
        <end position="248"/>
    </location>
</feature>
<dbReference type="EMBL" id="DXCF01000014">
    <property type="protein sequence ID" value="HIZ09361.1"/>
    <property type="molecule type" value="Genomic_DNA"/>
</dbReference>
<dbReference type="SUPFAM" id="SSF161098">
    <property type="entry name" value="MetI-like"/>
    <property type="match status" value="1"/>
</dbReference>
<comment type="similarity">
    <text evidence="7">Belongs to the binding-protein-dependent transport system permease family.</text>
</comment>
<dbReference type="PANTHER" id="PTHR43744">
    <property type="entry name" value="ABC TRANSPORTER PERMEASE PROTEIN MG189-RELATED-RELATED"/>
    <property type="match status" value="1"/>
</dbReference>
<feature type="transmembrane region" description="Helical" evidence="7">
    <location>
        <begin position="21"/>
        <end position="46"/>
    </location>
</feature>
<dbReference type="AlphaFoldDB" id="A0A9D2D689"/>
<evidence type="ECO:0000256" key="3">
    <source>
        <dbReference type="ARBA" id="ARBA00022475"/>
    </source>
</evidence>
<reference evidence="9" key="2">
    <citation type="submission" date="2021-04" db="EMBL/GenBank/DDBJ databases">
        <authorList>
            <person name="Gilroy R."/>
        </authorList>
    </citation>
    <scope>NUCLEOTIDE SEQUENCE</scope>
    <source>
        <strain evidence="9">CHK192-19661</strain>
    </source>
</reference>
<proteinExistence type="inferred from homology"/>
<name>A0A9D2D689_9FIRM</name>
<dbReference type="GO" id="GO:0055085">
    <property type="term" value="P:transmembrane transport"/>
    <property type="evidence" value="ECO:0007669"/>
    <property type="project" value="InterPro"/>
</dbReference>
<evidence type="ECO:0000256" key="1">
    <source>
        <dbReference type="ARBA" id="ARBA00004651"/>
    </source>
</evidence>
<dbReference type="Gene3D" id="1.10.3720.10">
    <property type="entry name" value="MetI-like"/>
    <property type="match status" value="1"/>
</dbReference>
<evidence type="ECO:0000256" key="2">
    <source>
        <dbReference type="ARBA" id="ARBA00022448"/>
    </source>
</evidence>
<comment type="caution">
    <text evidence="9">The sequence shown here is derived from an EMBL/GenBank/DDBJ whole genome shotgun (WGS) entry which is preliminary data.</text>
</comment>
<evidence type="ECO:0000313" key="10">
    <source>
        <dbReference type="Proteomes" id="UP000824025"/>
    </source>
</evidence>
<feature type="transmembrane region" description="Helical" evidence="7">
    <location>
        <begin position="94"/>
        <end position="113"/>
    </location>
</feature>
<evidence type="ECO:0000259" key="8">
    <source>
        <dbReference type="PROSITE" id="PS50928"/>
    </source>
</evidence>
<keyword evidence="4 7" id="KW-0812">Transmembrane</keyword>
<protein>
    <submittedName>
        <fullName evidence="9">Carbohydrate ABC transporter permease</fullName>
    </submittedName>
</protein>
<dbReference type="GO" id="GO:0005886">
    <property type="term" value="C:plasma membrane"/>
    <property type="evidence" value="ECO:0007669"/>
    <property type="project" value="UniProtKB-SubCell"/>
</dbReference>
<keyword evidence="5 7" id="KW-1133">Transmembrane helix</keyword>
<evidence type="ECO:0000256" key="4">
    <source>
        <dbReference type="ARBA" id="ARBA00022692"/>
    </source>
</evidence>
<gene>
    <name evidence="9" type="ORF">H9726_02615</name>
</gene>
<comment type="subcellular location">
    <subcellularLocation>
        <location evidence="1 7">Cell membrane</location>
        <topology evidence="1 7">Multi-pass membrane protein</topology>
    </subcellularLocation>
</comment>
<reference evidence="9" key="1">
    <citation type="journal article" date="2021" name="PeerJ">
        <title>Extensive microbial diversity within the chicken gut microbiome revealed by metagenomics and culture.</title>
        <authorList>
            <person name="Gilroy R."/>
            <person name="Ravi A."/>
            <person name="Getino M."/>
            <person name="Pursley I."/>
            <person name="Horton D.L."/>
            <person name="Alikhan N.F."/>
            <person name="Baker D."/>
            <person name="Gharbi K."/>
            <person name="Hall N."/>
            <person name="Watson M."/>
            <person name="Adriaenssens E.M."/>
            <person name="Foster-Nyarko E."/>
            <person name="Jarju S."/>
            <person name="Secka A."/>
            <person name="Antonio M."/>
            <person name="Oren A."/>
            <person name="Chaudhuri R.R."/>
            <person name="La Ragione R."/>
            <person name="Hildebrand F."/>
            <person name="Pallen M.J."/>
        </authorList>
    </citation>
    <scope>NUCLEOTIDE SEQUENCE</scope>
    <source>
        <strain evidence="9">CHK192-19661</strain>
    </source>
</reference>
<dbReference type="Proteomes" id="UP000824025">
    <property type="component" value="Unassembled WGS sequence"/>
</dbReference>
<dbReference type="PROSITE" id="PS50928">
    <property type="entry name" value="ABC_TM1"/>
    <property type="match status" value="1"/>
</dbReference>
<evidence type="ECO:0000256" key="6">
    <source>
        <dbReference type="ARBA" id="ARBA00023136"/>
    </source>
</evidence>
<dbReference type="InterPro" id="IPR000515">
    <property type="entry name" value="MetI-like"/>
</dbReference>
<accession>A0A9D2D689</accession>
<dbReference type="CDD" id="cd06261">
    <property type="entry name" value="TM_PBP2"/>
    <property type="match status" value="1"/>
</dbReference>
<feature type="transmembrane region" description="Helical" evidence="7">
    <location>
        <begin position="125"/>
        <end position="146"/>
    </location>
</feature>
<dbReference type="PANTHER" id="PTHR43744:SF12">
    <property type="entry name" value="ABC TRANSPORTER PERMEASE PROTEIN MG189-RELATED"/>
    <property type="match status" value="1"/>
</dbReference>
<evidence type="ECO:0000256" key="7">
    <source>
        <dbReference type="RuleBase" id="RU363032"/>
    </source>
</evidence>
<organism evidence="9 10">
    <name type="scientific">Candidatus Borkfalkia avicola</name>
    <dbReference type="NCBI Taxonomy" id="2838503"/>
    <lineage>
        <taxon>Bacteria</taxon>
        <taxon>Bacillati</taxon>
        <taxon>Bacillota</taxon>
        <taxon>Clostridia</taxon>
        <taxon>Christensenellales</taxon>
        <taxon>Christensenellaceae</taxon>
        <taxon>Candidatus Borkfalkia</taxon>
    </lineage>
</organism>